<feature type="region of interest" description="Disordered" evidence="1">
    <location>
        <begin position="653"/>
        <end position="677"/>
    </location>
</feature>
<dbReference type="InterPro" id="IPR021514">
    <property type="entry name" value="DUF3176"/>
</dbReference>
<dbReference type="Pfam" id="PF11374">
    <property type="entry name" value="DUF3176"/>
    <property type="match status" value="1"/>
</dbReference>
<keyword evidence="2" id="KW-1133">Transmembrane helix</keyword>
<feature type="region of interest" description="Disordered" evidence="1">
    <location>
        <begin position="1"/>
        <end position="20"/>
    </location>
</feature>
<evidence type="ECO:0000313" key="3">
    <source>
        <dbReference type="EMBL" id="CAH0031195.1"/>
    </source>
</evidence>
<keyword evidence="4" id="KW-1185">Reference proteome</keyword>
<gene>
    <name evidence="3" type="ORF">CRHIZ90672A_00009772</name>
</gene>
<reference evidence="3" key="1">
    <citation type="submission" date="2021-10" db="EMBL/GenBank/DDBJ databases">
        <authorList>
            <person name="Piombo E."/>
        </authorList>
    </citation>
    <scope>NUCLEOTIDE SEQUENCE</scope>
</reference>
<proteinExistence type="predicted"/>
<feature type="compositionally biased region" description="Basic and acidic residues" evidence="1">
    <location>
        <begin position="653"/>
        <end position="665"/>
    </location>
</feature>
<feature type="non-terminal residue" evidence="3">
    <location>
        <position position="1"/>
    </location>
</feature>
<evidence type="ECO:0000256" key="1">
    <source>
        <dbReference type="SAM" id="MobiDB-lite"/>
    </source>
</evidence>
<name>A0A9N9VTR2_9HYPO</name>
<dbReference type="OrthoDB" id="5242705at2759"/>
<keyword evidence="2" id="KW-0472">Membrane</keyword>
<organism evidence="3 4">
    <name type="scientific">Clonostachys rhizophaga</name>
    <dbReference type="NCBI Taxonomy" id="160324"/>
    <lineage>
        <taxon>Eukaryota</taxon>
        <taxon>Fungi</taxon>
        <taxon>Dikarya</taxon>
        <taxon>Ascomycota</taxon>
        <taxon>Pezizomycotina</taxon>
        <taxon>Sordariomycetes</taxon>
        <taxon>Hypocreomycetidae</taxon>
        <taxon>Hypocreales</taxon>
        <taxon>Bionectriaceae</taxon>
        <taxon>Clonostachys</taxon>
    </lineage>
</organism>
<sequence>CSDHHDNTSNDTKKMQKKTAEAGPTRISTVLWEWRMQFIVLLVSCGLLGAIFGVLQRNHGQNTEYWSLSGMSLNALVATLSAILRAMILGILEEVISQHKWIWQLTPRPVRHLSHIDQASRGLWGSILLPARLRAWFSYCYIGCLLVLLSIGVGPFSQQAVGTKICDKPVPNAQAKLPYTYSGVPTSRVGAGNYITEPGLTSAVIGASTGAINVNPSTLLEGCSTGNCSFPSIIGDVSLSTMGICSKCIDTTRYIREWTVNETTIVGLPELANFTDGTTARSNFFSVRQYSIEWAREDFDEDFLSVLAASVDNHTFLAATSDGCEYKNDTSRISKCVPPSSTNILLDISGGSNVISNVFAATCSFYWCMRHHKVDVEQGTLSETLVAESPGFFTEPSLELYRDVSFWKPTCQLGDDVLDLTRATTIGYDNESFKVQLKGPGTEQRDIPASANCTVMTSSLGRPALENTLAVLDGNCNYRGNVPVETIRQRWENNYCDPWSLTGLLNGGSMSFASTVNTTARIATALTNRMREIAVQRNFLVDEFNPLAEPGGYIYGEVIQTAVCTEFLWRWLLGPALILLVTFVFLMYSVVRSIVRRNLEPLWKSSLLPALYLNPGSESLASEDSNVELEKRADGDIVALTKTSENTWELLKEEDHGDGSRRGTEYEMVMDWSEPEH</sequence>
<accession>A0A9N9VTR2</accession>
<dbReference type="Proteomes" id="UP000696573">
    <property type="component" value="Unassembled WGS sequence"/>
</dbReference>
<dbReference type="PANTHER" id="PTHR35394:SF5">
    <property type="entry name" value="DUF3176 DOMAIN-CONTAINING PROTEIN"/>
    <property type="match status" value="1"/>
</dbReference>
<evidence type="ECO:0000313" key="4">
    <source>
        <dbReference type="Proteomes" id="UP000696573"/>
    </source>
</evidence>
<dbReference type="AlphaFoldDB" id="A0A9N9VTR2"/>
<feature type="transmembrane region" description="Helical" evidence="2">
    <location>
        <begin position="568"/>
        <end position="591"/>
    </location>
</feature>
<protein>
    <submittedName>
        <fullName evidence="3">Uncharacterized protein</fullName>
    </submittedName>
</protein>
<feature type="transmembrane region" description="Helical" evidence="2">
    <location>
        <begin position="75"/>
        <end position="92"/>
    </location>
</feature>
<comment type="caution">
    <text evidence="3">The sequence shown here is derived from an EMBL/GenBank/DDBJ whole genome shotgun (WGS) entry which is preliminary data.</text>
</comment>
<feature type="transmembrane region" description="Helical" evidence="2">
    <location>
        <begin position="36"/>
        <end position="55"/>
    </location>
</feature>
<evidence type="ECO:0000256" key="2">
    <source>
        <dbReference type="SAM" id="Phobius"/>
    </source>
</evidence>
<feature type="transmembrane region" description="Helical" evidence="2">
    <location>
        <begin position="136"/>
        <end position="156"/>
    </location>
</feature>
<dbReference type="PANTHER" id="PTHR35394">
    <property type="entry name" value="DUF3176 DOMAIN-CONTAINING PROTEIN"/>
    <property type="match status" value="1"/>
</dbReference>
<dbReference type="EMBL" id="CABFNQ020000741">
    <property type="protein sequence ID" value="CAH0031195.1"/>
    <property type="molecule type" value="Genomic_DNA"/>
</dbReference>
<keyword evidence="2" id="KW-0812">Transmembrane</keyword>